<keyword evidence="10" id="KW-0418">Kinase</keyword>
<evidence type="ECO:0000259" key="21">
    <source>
        <dbReference type="Pfam" id="PF13807"/>
    </source>
</evidence>
<feature type="transmembrane region" description="Helical" evidence="18">
    <location>
        <begin position="470"/>
        <end position="492"/>
    </location>
</feature>
<comment type="similarity">
    <text evidence="3">Belongs to the etk/wzc family.</text>
</comment>
<evidence type="ECO:0000256" key="6">
    <source>
        <dbReference type="ARBA" id="ARBA00022519"/>
    </source>
</evidence>
<evidence type="ECO:0000256" key="14">
    <source>
        <dbReference type="ARBA" id="ARBA00023137"/>
    </source>
</evidence>
<gene>
    <name evidence="22" type="ORF">N790_08115</name>
</gene>
<evidence type="ECO:0000256" key="10">
    <source>
        <dbReference type="ARBA" id="ARBA00022777"/>
    </source>
</evidence>
<dbReference type="OrthoDB" id="9775724at2"/>
<keyword evidence="7" id="KW-0808">Transferase</keyword>
<reference evidence="22 23" key="1">
    <citation type="submission" date="2013-09" db="EMBL/GenBank/DDBJ databases">
        <title>Genome sequencing of Arenimonas malthae.</title>
        <authorList>
            <person name="Chen F."/>
            <person name="Wang G."/>
        </authorList>
    </citation>
    <scope>NUCLEOTIDE SEQUENCE [LARGE SCALE GENOMIC DNA]</scope>
    <source>
        <strain evidence="22 23">CC-JY-1</strain>
    </source>
</reference>
<evidence type="ECO:0000256" key="9">
    <source>
        <dbReference type="ARBA" id="ARBA00022741"/>
    </source>
</evidence>
<dbReference type="InterPro" id="IPR025669">
    <property type="entry name" value="AAA_dom"/>
</dbReference>
<dbReference type="STRING" id="1384054.N790_08115"/>
<keyword evidence="16" id="KW-0175">Coiled coil</keyword>
<keyword evidence="9" id="KW-0547">Nucleotide-binding</keyword>
<accession>A0A091B4W3</accession>
<evidence type="ECO:0000256" key="15">
    <source>
        <dbReference type="ARBA" id="ARBA00051245"/>
    </source>
</evidence>
<evidence type="ECO:0000259" key="19">
    <source>
        <dbReference type="Pfam" id="PF02706"/>
    </source>
</evidence>
<evidence type="ECO:0000256" key="4">
    <source>
        <dbReference type="ARBA" id="ARBA00011903"/>
    </source>
</evidence>
<feature type="coiled-coil region" evidence="16">
    <location>
        <begin position="245"/>
        <end position="378"/>
    </location>
</feature>
<dbReference type="InterPro" id="IPR027417">
    <property type="entry name" value="P-loop_NTPase"/>
</dbReference>
<keyword evidence="8 18" id="KW-0812">Transmembrane</keyword>
<dbReference type="InterPro" id="IPR032807">
    <property type="entry name" value="GNVR"/>
</dbReference>
<dbReference type="InterPro" id="IPR005702">
    <property type="entry name" value="Wzc-like_C"/>
</dbReference>
<dbReference type="GO" id="GO:0042802">
    <property type="term" value="F:identical protein binding"/>
    <property type="evidence" value="ECO:0007669"/>
    <property type="project" value="UniProtKB-ARBA"/>
</dbReference>
<keyword evidence="13 18" id="KW-0472">Membrane</keyword>
<organism evidence="22 23">
    <name type="scientific">Arenimonas malthae CC-JY-1</name>
    <dbReference type="NCBI Taxonomy" id="1384054"/>
    <lineage>
        <taxon>Bacteria</taxon>
        <taxon>Pseudomonadati</taxon>
        <taxon>Pseudomonadota</taxon>
        <taxon>Gammaproteobacteria</taxon>
        <taxon>Lysobacterales</taxon>
        <taxon>Lysobacteraceae</taxon>
        <taxon>Arenimonas</taxon>
    </lineage>
</organism>
<dbReference type="Gene3D" id="3.40.50.300">
    <property type="entry name" value="P-loop containing nucleotide triphosphate hydrolases"/>
    <property type="match status" value="1"/>
</dbReference>
<dbReference type="AlphaFoldDB" id="A0A091B4W3"/>
<dbReference type="EMBL" id="AVCH01000164">
    <property type="protein sequence ID" value="KFN46771.1"/>
    <property type="molecule type" value="Genomic_DNA"/>
</dbReference>
<comment type="subcellular location">
    <subcellularLocation>
        <location evidence="1">Cell inner membrane</location>
        <topology evidence="1">Multi-pass membrane protein</topology>
    </subcellularLocation>
</comment>
<comment type="caution">
    <text evidence="22">The sequence shown here is derived from an EMBL/GenBank/DDBJ whole genome shotgun (WGS) entry which is preliminary data.</text>
</comment>
<dbReference type="InterPro" id="IPR003856">
    <property type="entry name" value="LPS_length_determ_N"/>
</dbReference>
<evidence type="ECO:0000256" key="12">
    <source>
        <dbReference type="ARBA" id="ARBA00022989"/>
    </source>
</evidence>
<dbReference type="eggNOG" id="COG0489">
    <property type="taxonomic scope" value="Bacteria"/>
</dbReference>
<keyword evidence="6" id="KW-0997">Cell inner membrane</keyword>
<evidence type="ECO:0000256" key="8">
    <source>
        <dbReference type="ARBA" id="ARBA00022692"/>
    </source>
</evidence>
<dbReference type="GO" id="GO:0005886">
    <property type="term" value="C:plasma membrane"/>
    <property type="evidence" value="ECO:0007669"/>
    <property type="project" value="UniProtKB-SubCell"/>
</dbReference>
<evidence type="ECO:0000256" key="17">
    <source>
        <dbReference type="SAM" id="MobiDB-lite"/>
    </source>
</evidence>
<dbReference type="eggNOG" id="COG3206">
    <property type="taxonomic scope" value="Bacteria"/>
</dbReference>
<evidence type="ECO:0000313" key="22">
    <source>
        <dbReference type="EMBL" id="KFN46771.1"/>
    </source>
</evidence>
<dbReference type="PATRIC" id="fig|1384054.3.peg.1684"/>
<evidence type="ECO:0000256" key="3">
    <source>
        <dbReference type="ARBA" id="ARBA00008883"/>
    </source>
</evidence>
<feature type="region of interest" description="Disordered" evidence="17">
    <location>
        <begin position="1"/>
        <end position="25"/>
    </location>
</feature>
<sequence>MNQENPEGHNAGLPTPAGPGGQQALALSRQQALSLDLRAGEPAADSDEINLLDYWRIIVKRRWTVLATLGIVVVTALVGTLLMTPIYRASTTVQIERDTIKVVEVEGFTPTESPADRDFYQTQYELLKSRSLAQRVISQLNLANDPVYLEMSRPSPWRALLGGGDDEEETLTAAEADSREDAKMSRMITGFLANLSIEPVRNSRLVRVHYDSPDPAYSQRVVNAVAEAYIAANLERRFDASSYAKTYLEDRLQQLKLKLEDSEKQLVEFAQREKIVDANDGSSLSTQSLGELNSAVAKAQDERIRAEARWRQAEAATGMGLASVLDSSIVQTLQETRAKLQAEYQDKLRVFKPAFPEMQQLKAQIDELDKQLGAEVANIKASIRAEYQAALAQEQLLKAQVGALKDEVLDLQSRSIQYNILKREVDTNRQQYDALLQRYKEIGIAGGVGTNNISIVDRAEVPTNKHKPRLALNLAVALLLGLFGGVLLAFVFEHLDDTLKSPEDVEKQMGLSVLGVIPMLKAPMTPAKALEDPRSAFAEAYRSVRTALQFSTDTGVPRCLLVTSASPSEGKSTTALTLAKNFAQLGKRVLIIDGDLRNPSLHRSLDKPNDIGLSNYLAGAAKATEVIHATDSPHLMFMPTGPLPPNPAELLMGPKMLSLISIASEKFDQVIIDGPPVMGLADAPILANMASGTLLVVEAGETRISLARNALKRLYAARAHVIGALLTKFSAKHAGYAYGYGGYNYYSYGAQPEPKKLARR</sequence>
<evidence type="ECO:0000259" key="20">
    <source>
        <dbReference type="Pfam" id="PF13614"/>
    </source>
</evidence>
<dbReference type="Pfam" id="PF13807">
    <property type="entry name" value="GNVR"/>
    <property type="match status" value="1"/>
</dbReference>
<keyword evidence="12 18" id="KW-1133">Transmembrane helix</keyword>
<dbReference type="GO" id="GO:0005524">
    <property type="term" value="F:ATP binding"/>
    <property type="evidence" value="ECO:0007669"/>
    <property type="project" value="UniProtKB-KW"/>
</dbReference>
<evidence type="ECO:0000256" key="7">
    <source>
        <dbReference type="ARBA" id="ARBA00022679"/>
    </source>
</evidence>
<keyword evidence="5" id="KW-1003">Cell membrane</keyword>
<dbReference type="InterPro" id="IPR050445">
    <property type="entry name" value="Bact_polysacc_biosynth/exp"/>
</dbReference>
<feature type="transmembrane region" description="Helical" evidence="18">
    <location>
        <begin position="63"/>
        <end position="87"/>
    </location>
</feature>
<dbReference type="PANTHER" id="PTHR32309:SF13">
    <property type="entry name" value="FERRIC ENTEROBACTIN TRANSPORT PROTEIN FEPE"/>
    <property type="match status" value="1"/>
</dbReference>
<dbReference type="PANTHER" id="PTHR32309">
    <property type="entry name" value="TYROSINE-PROTEIN KINASE"/>
    <property type="match status" value="1"/>
</dbReference>
<dbReference type="GO" id="GO:0004715">
    <property type="term" value="F:non-membrane spanning protein tyrosine kinase activity"/>
    <property type="evidence" value="ECO:0007669"/>
    <property type="project" value="UniProtKB-EC"/>
</dbReference>
<evidence type="ECO:0000256" key="2">
    <source>
        <dbReference type="ARBA" id="ARBA00007316"/>
    </source>
</evidence>
<keyword evidence="11" id="KW-0067">ATP-binding</keyword>
<evidence type="ECO:0000256" key="18">
    <source>
        <dbReference type="SAM" id="Phobius"/>
    </source>
</evidence>
<keyword evidence="23" id="KW-1185">Reference proteome</keyword>
<dbReference type="CDD" id="cd05387">
    <property type="entry name" value="BY-kinase"/>
    <property type="match status" value="1"/>
</dbReference>
<evidence type="ECO:0000256" key="16">
    <source>
        <dbReference type="SAM" id="Coils"/>
    </source>
</evidence>
<evidence type="ECO:0000256" key="5">
    <source>
        <dbReference type="ARBA" id="ARBA00022475"/>
    </source>
</evidence>
<name>A0A091B4W3_9GAMM</name>
<feature type="domain" description="Polysaccharide chain length determinant N-terminal" evidence="19">
    <location>
        <begin position="47"/>
        <end position="140"/>
    </location>
</feature>
<proteinExistence type="inferred from homology"/>
<evidence type="ECO:0000313" key="23">
    <source>
        <dbReference type="Proteomes" id="UP000029392"/>
    </source>
</evidence>
<evidence type="ECO:0000256" key="1">
    <source>
        <dbReference type="ARBA" id="ARBA00004429"/>
    </source>
</evidence>
<comment type="similarity">
    <text evidence="2">Belongs to the CpsD/CapB family.</text>
</comment>
<dbReference type="EC" id="2.7.10.2" evidence="4"/>
<dbReference type="RefSeq" id="WP_084062804.1">
    <property type="nucleotide sequence ID" value="NZ_AVCH01000164.1"/>
</dbReference>
<evidence type="ECO:0000256" key="11">
    <source>
        <dbReference type="ARBA" id="ARBA00022840"/>
    </source>
</evidence>
<keyword evidence="14" id="KW-0829">Tyrosine-protein kinase</keyword>
<protein>
    <recommendedName>
        <fullName evidence="4">non-specific protein-tyrosine kinase</fullName>
        <ecNumber evidence="4">2.7.10.2</ecNumber>
    </recommendedName>
</protein>
<feature type="domain" description="Tyrosine-protein kinase G-rich" evidence="21">
    <location>
        <begin position="421"/>
        <end position="491"/>
    </location>
</feature>
<dbReference type="Pfam" id="PF13614">
    <property type="entry name" value="AAA_31"/>
    <property type="match status" value="1"/>
</dbReference>
<dbReference type="FunFam" id="3.40.50.300:FF:000527">
    <property type="entry name" value="Tyrosine-protein kinase etk"/>
    <property type="match status" value="1"/>
</dbReference>
<feature type="domain" description="AAA" evidence="20">
    <location>
        <begin position="570"/>
        <end position="696"/>
    </location>
</feature>
<dbReference type="SUPFAM" id="SSF52540">
    <property type="entry name" value="P-loop containing nucleoside triphosphate hydrolases"/>
    <property type="match status" value="1"/>
</dbReference>
<dbReference type="Pfam" id="PF02706">
    <property type="entry name" value="Wzz"/>
    <property type="match status" value="1"/>
</dbReference>
<dbReference type="NCBIfam" id="TIGR01007">
    <property type="entry name" value="eps_fam"/>
    <property type="match status" value="1"/>
</dbReference>
<evidence type="ECO:0000256" key="13">
    <source>
        <dbReference type="ARBA" id="ARBA00023136"/>
    </source>
</evidence>
<comment type="catalytic activity">
    <reaction evidence="15">
        <text>L-tyrosyl-[protein] + ATP = O-phospho-L-tyrosyl-[protein] + ADP + H(+)</text>
        <dbReference type="Rhea" id="RHEA:10596"/>
        <dbReference type="Rhea" id="RHEA-COMP:10136"/>
        <dbReference type="Rhea" id="RHEA-COMP:20101"/>
        <dbReference type="ChEBI" id="CHEBI:15378"/>
        <dbReference type="ChEBI" id="CHEBI:30616"/>
        <dbReference type="ChEBI" id="CHEBI:46858"/>
        <dbReference type="ChEBI" id="CHEBI:61978"/>
        <dbReference type="ChEBI" id="CHEBI:456216"/>
        <dbReference type="EC" id="2.7.10.2"/>
    </reaction>
</comment>
<dbReference type="Proteomes" id="UP000029392">
    <property type="component" value="Unassembled WGS sequence"/>
</dbReference>